<dbReference type="SUPFAM" id="SSF49695">
    <property type="entry name" value="gamma-Crystallin-like"/>
    <property type="match status" value="1"/>
</dbReference>
<evidence type="ECO:0000313" key="3">
    <source>
        <dbReference type="Proteomes" id="UP000799429"/>
    </source>
</evidence>
<accession>A0A9P4SB26</accession>
<protein>
    <submittedName>
        <fullName evidence="2">Uncharacterized protein</fullName>
    </submittedName>
</protein>
<dbReference type="Gene3D" id="2.60.20.10">
    <property type="entry name" value="Crystallins"/>
    <property type="match status" value="1"/>
</dbReference>
<evidence type="ECO:0000313" key="2">
    <source>
        <dbReference type="EMBL" id="KAF2839327.1"/>
    </source>
</evidence>
<reference evidence="2" key="1">
    <citation type="journal article" date="2020" name="Stud. Mycol.">
        <title>101 Dothideomycetes genomes: a test case for predicting lifestyles and emergence of pathogens.</title>
        <authorList>
            <person name="Haridas S."/>
            <person name="Albert R."/>
            <person name="Binder M."/>
            <person name="Bloem J."/>
            <person name="Labutti K."/>
            <person name="Salamov A."/>
            <person name="Andreopoulos B."/>
            <person name="Baker S."/>
            <person name="Barry K."/>
            <person name="Bills G."/>
            <person name="Bluhm B."/>
            <person name="Cannon C."/>
            <person name="Castanera R."/>
            <person name="Culley D."/>
            <person name="Daum C."/>
            <person name="Ezra D."/>
            <person name="Gonzalez J."/>
            <person name="Henrissat B."/>
            <person name="Kuo A."/>
            <person name="Liang C."/>
            <person name="Lipzen A."/>
            <person name="Lutzoni F."/>
            <person name="Magnuson J."/>
            <person name="Mondo S."/>
            <person name="Nolan M."/>
            <person name="Ohm R."/>
            <person name="Pangilinan J."/>
            <person name="Park H.-J."/>
            <person name="Ramirez L."/>
            <person name="Alfaro M."/>
            <person name="Sun H."/>
            <person name="Tritt A."/>
            <person name="Yoshinaga Y."/>
            <person name="Zwiers L.-H."/>
            <person name="Turgeon B."/>
            <person name="Goodwin S."/>
            <person name="Spatafora J."/>
            <person name="Crous P."/>
            <person name="Grigoriev I."/>
        </authorList>
    </citation>
    <scope>NUCLEOTIDE SEQUENCE</scope>
    <source>
        <strain evidence="2">CBS 101060</strain>
    </source>
</reference>
<name>A0A9P4SB26_9PEZI</name>
<keyword evidence="1" id="KW-0732">Signal</keyword>
<keyword evidence="3" id="KW-1185">Reference proteome</keyword>
<sequence length="117" mass="12062">MKLTIALSVLSLLSINAVAQVSLYADPNFTGTKRTVTYTPGICASVPAIIDEKVSSIKIPSGTSCVLWADPGCPDGVSSIAVVDEGNGFQIADFGRETSIDDAMSSFRCGMSSGPAV</sequence>
<dbReference type="AlphaFoldDB" id="A0A9P4SB26"/>
<gene>
    <name evidence="2" type="ORF">M501DRAFT_1016408</name>
</gene>
<feature type="chain" id="PRO_5040187813" evidence="1">
    <location>
        <begin position="20"/>
        <end position="117"/>
    </location>
</feature>
<organism evidence="2 3">
    <name type="scientific">Patellaria atrata CBS 101060</name>
    <dbReference type="NCBI Taxonomy" id="1346257"/>
    <lineage>
        <taxon>Eukaryota</taxon>
        <taxon>Fungi</taxon>
        <taxon>Dikarya</taxon>
        <taxon>Ascomycota</taxon>
        <taxon>Pezizomycotina</taxon>
        <taxon>Dothideomycetes</taxon>
        <taxon>Dothideomycetes incertae sedis</taxon>
        <taxon>Patellariales</taxon>
        <taxon>Patellariaceae</taxon>
        <taxon>Patellaria</taxon>
    </lineage>
</organism>
<dbReference type="Proteomes" id="UP000799429">
    <property type="component" value="Unassembled WGS sequence"/>
</dbReference>
<feature type="signal peptide" evidence="1">
    <location>
        <begin position="1"/>
        <end position="19"/>
    </location>
</feature>
<dbReference type="InterPro" id="IPR011024">
    <property type="entry name" value="G_crystallin-like"/>
</dbReference>
<dbReference type="EMBL" id="MU006095">
    <property type="protein sequence ID" value="KAF2839327.1"/>
    <property type="molecule type" value="Genomic_DNA"/>
</dbReference>
<dbReference type="OrthoDB" id="2910287at2759"/>
<evidence type="ECO:0000256" key="1">
    <source>
        <dbReference type="SAM" id="SignalP"/>
    </source>
</evidence>
<proteinExistence type="predicted"/>
<comment type="caution">
    <text evidence="2">The sequence shown here is derived from an EMBL/GenBank/DDBJ whole genome shotgun (WGS) entry which is preliminary data.</text>
</comment>